<keyword evidence="5" id="KW-1185">Reference proteome</keyword>
<keyword evidence="3" id="KW-0732">Signal</keyword>
<proteinExistence type="inferred from homology"/>
<dbReference type="SUPFAM" id="SSF48264">
    <property type="entry name" value="Cytochrome P450"/>
    <property type="match status" value="1"/>
</dbReference>
<dbReference type="InterPro" id="IPR050121">
    <property type="entry name" value="Cytochrome_P450_monoxygenase"/>
</dbReference>
<feature type="compositionally biased region" description="Basic and acidic residues" evidence="2">
    <location>
        <begin position="455"/>
        <end position="465"/>
    </location>
</feature>
<dbReference type="Gene3D" id="1.10.630.10">
    <property type="entry name" value="Cytochrome P450"/>
    <property type="match status" value="1"/>
</dbReference>
<feature type="chain" id="PRO_5046905723" evidence="3">
    <location>
        <begin position="25"/>
        <end position="487"/>
    </location>
</feature>
<gene>
    <name evidence="4" type="ORF">OKJ48_00810</name>
</gene>
<organism evidence="4 5">
    <name type="scientific">Streptomyces kunmingensis</name>
    <dbReference type="NCBI Taxonomy" id="68225"/>
    <lineage>
        <taxon>Bacteria</taxon>
        <taxon>Bacillati</taxon>
        <taxon>Actinomycetota</taxon>
        <taxon>Actinomycetes</taxon>
        <taxon>Kitasatosporales</taxon>
        <taxon>Streptomycetaceae</taxon>
        <taxon>Streptomyces</taxon>
    </lineage>
</organism>
<dbReference type="InterPro" id="IPR036396">
    <property type="entry name" value="Cyt_P450_sf"/>
</dbReference>
<evidence type="ECO:0000313" key="4">
    <source>
        <dbReference type="EMBL" id="MEB3958804.1"/>
    </source>
</evidence>
<sequence>MLKKTTAAALAAGSALLLSSPAWLPRRVVSVRMKLFARVNGDEGLPFPQEAYGGAERFEEIYGRPAANGRSKGAALSDLFWYWLAPGADIHQEHLEAGPRYDEVSRRTLAILAGPSAELYDAAARSTRRVLDTLPADSVRPVRLRDLMMPVWAEFFYTLVFREDCPPAARKLIVDNAEDVVNALKCTRLRHMRRRDRLTRYLLRRLAAGDVPHELPAGLTRRQHAYYLQGTFFNTAVVQMSEAMAHLLLVLAQHPGVQERVAAGNDDDRYLSHVMNETFRLFPLFGVAHRITTADIDLEGMPLIPSGSVLTFNYPEYHATGYTDPERFDPERWETLSAKEAHHIPFGIAANRPCPAWRLSPIAMRAATREVLARFELDSPVSHTRSIPHRAPCLLIPRDRPADTPRRRVLRAALTVRDRAEDVGRSLTQLVLGTYMVLDARRTKPAARFFAEHDTEGRPLPREHAAPGAGGQREPAVTTCPYTGRST</sequence>
<comment type="similarity">
    <text evidence="1">Belongs to the cytochrome P450 family.</text>
</comment>
<evidence type="ECO:0000256" key="3">
    <source>
        <dbReference type="SAM" id="SignalP"/>
    </source>
</evidence>
<reference evidence="4 5" key="1">
    <citation type="submission" date="2022-10" db="EMBL/GenBank/DDBJ databases">
        <authorList>
            <person name="Xie J."/>
            <person name="Shen N."/>
        </authorList>
    </citation>
    <scope>NUCLEOTIDE SEQUENCE [LARGE SCALE GENOMIC DNA]</scope>
    <source>
        <strain evidence="4 5">DSM 41681</strain>
    </source>
</reference>
<name>A0ABU6C2R6_9ACTN</name>
<dbReference type="PANTHER" id="PTHR24305">
    <property type="entry name" value="CYTOCHROME P450"/>
    <property type="match status" value="1"/>
</dbReference>
<feature type="region of interest" description="Disordered" evidence="2">
    <location>
        <begin position="455"/>
        <end position="487"/>
    </location>
</feature>
<comment type="caution">
    <text evidence="4">The sequence shown here is derived from an EMBL/GenBank/DDBJ whole genome shotgun (WGS) entry which is preliminary data.</text>
</comment>
<evidence type="ECO:0000256" key="1">
    <source>
        <dbReference type="ARBA" id="ARBA00010617"/>
    </source>
</evidence>
<dbReference type="EMBL" id="JAOZYB010000001">
    <property type="protein sequence ID" value="MEB3958804.1"/>
    <property type="molecule type" value="Genomic_DNA"/>
</dbReference>
<dbReference type="Pfam" id="PF00067">
    <property type="entry name" value="p450"/>
    <property type="match status" value="1"/>
</dbReference>
<accession>A0ABU6C2R6</accession>
<protein>
    <submittedName>
        <fullName evidence="4">Cytochrome P450</fullName>
    </submittedName>
</protein>
<evidence type="ECO:0000256" key="2">
    <source>
        <dbReference type="SAM" id="MobiDB-lite"/>
    </source>
</evidence>
<dbReference type="Proteomes" id="UP001352223">
    <property type="component" value="Unassembled WGS sequence"/>
</dbReference>
<dbReference type="InterPro" id="IPR001128">
    <property type="entry name" value="Cyt_P450"/>
</dbReference>
<feature type="signal peptide" evidence="3">
    <location>
        <begin position="1"/>
        <end position="24"/>
    </location>
</feature>
<dbReference type="RefSeq" id="WP_324765786.1">
    <property type="nucleotide sequence ID" value="NZ_BAAATS010000022.1"/>
</dbReference>
<evidence type="ECO:0000313" key="5">
    <source>
        <dbReference type="Proteomes" id="UP001352223"/>
    </source>
</evidence>
<dbReference type="PANTHER" id="PTHR24305:SF166">
    <property type="entry name" value="CYTOCHROME P450 12A4, MITOCHONDRIAL-RELATED"/>
    <property type="match status" value="1"/>
</dbReference>